<keyword evidence="10" id="KW-1185">Reference proteome</keyword>
<evidence type="ECO:0000256" key="7">
    <source>
        <dbReference type="RuleBase" id="RU363032"/>
    </source>
</evidence>
<comment type="similarity">
    <text evidence="7">Belongs to the binding-protein-dependent transport system permease family.</text>
</comment>
<feature type="transmembrane region" description="Helical" evidence="7">
    <location>
        <begin position="212"/>
        <end position="237"/>
    </location>
</feature>
<dbReference type="SUPFAM" id="SSF161098">
    <property type="entry name" value="MetI-like"/>
    <property type="match status" value="1"/>
</dbReference>
<evidence type="ECO:0000259" key="8">
    <source>
        <dbReference type="PROSITE" id="PS50928"/>
    </source>
</evidence>
<protein>
    <submittedName>
        <fullName evidence="9">Carbohydrate ABC transporter permease</fullName>
    </submittedName>
</protein>
<dbReference type="Gene3D" id="1.10.3720.10">
    <property type="entry name" value="MetI-like"/>
    <property type="match status" value="1"/>
</dbReference>
<feature type="transmembrane region" description="Helical" evidence="7">
    <location>
        <begin position="38"/>
        <end position="63"/>
    </location>
</feature>
<gene>
    <name evidence="9" type="ORF">HGK34_15020</name>
</gene>
<evidence type="ECO:0000256" key="6">
    <source>
        <dbReference type="ARBA" id="ARBA00023136"/>
    </source>
</evidence>
<evidence type="ECO:0000256" key="4">
    <source>
        <dbReference type="ARBA" id="ARBA00022692"/>
    </source>
</evidence>
<name>A0ABS1LMV5_9MICO</name>
<dbReference type="EMBL" id="JABBYC010000031">
    <property type="protein sequence ID" value="MBL0887577.1"/>
    <property type="molecule type" value="Genomic_DNA"/>
</dbReference>
<accession>A0ABS1LMV5</accession>
<dbReference type="InterPro" id="IPR035906">
    <property type="entry name" value="MetI-like_sf"/>
</dbReference>
<feature type="transmembrane region" description="Helical" evidence="7">
    <location>
        <begin position="103"/>
        <end position="124"/>
    </location>
</feature>
<evidence type="ECO:0000256" key="3">
    <source>
        <dbReference type="ARBA" id="ARBA00022475"/>
    </source>
</evidence>
<dbReference type="Proteomes" id="UP000675409">
    <property type="component" value="Unassembled WGS sequence"/>
</dbReference>
<dbReference type="PROSITE" id="PS50928">
    <property type="entry name" value="ABC_TM1"/>
    <property type="match status" value="1"/>
</dbReference>
<keyword evidence="2 7" id="KW-0813">Transport</keyword>
<dbReference type="CDD" id="cd06261">
    <property type="entry name" value="TM_PBP2"/>
    <property type="match status" value="1"/>
</dbReference>
<dbReference type="InterPro" id="IPR000515">
    <property type="entry name" value="MetI-like"/>
</dbReference>
<keyword evidence="4 7" id="KW-0812">Transmembrane</keyword>
<evidence type="ECO:0000256" key="2">
    <source>
        <dbReference type="ARBA" id="ARBA00022448"/>
    </source>
</evidence>
<keyword evidence="6 7" id="KW-0472">Membrane</keyword>
<comment type="subcellular location">
    <subcellularLocation>
        <location evidence="1 7">Cell membrane</location>
        <topology evidence="1 7">Multi-pass membrane protein</topology>
    </subcellularLocation>
</comment>
<reference evidence="9 10" key="1">
    <citation type="journal article" date="2021" name="Arch. Microbiol.">
        <title>Myceligenerans indicum sp. nov., an actinobacterium isolated from mangrove sediment of Sundarbans, India.</title>
        <authorList>
            <person name="Asha K."/>
            <person name="Bhadury P."/>
        </authorList>
    </citation>
    <scope>NUCLEOTIDE SEQUENCE [LARGE SCALE GENOMIC DNA]</scope>
    <source>
        <strain evidence="9 10">I2</strain>
    </source>
</reference>
<organism evidence="9 10">
    <name type="scientific">Myceligenerans indicum</name>
    <dbReference type="NCBI Taxonomy" id="2593663"/>
    <lineage>
        <taxon>Bacteria</taxon>
        <taxon>Bacillati</taxon>
        <taxon>Actinomycetota</taxon>
        <taxon>Actinomycetes</taxon>
        <taxon>Micrococcales</taxon>
        <taxon>Promicromonosporaceae</taxon>
        <taxon>Myceligenerans</taxon>
    </lineage>
</organism>
<evidence type="ECO:0000313" key="10">
    <source>
        <dbReference type="Proteomes" id="UP000675409"/>
    </source>
</evidence>
<keyword evidence="5 7" id="KW-1133">Transmembrane helix</keyword>
<feature type="transmembrane region" description="Helical" evidence="7">
    <location>
        <begin position="136"/>
        <end position="159"/>
    </location>
</feature>
<sequence>MKSDLLTRRVAAATPVRPVPARRRRATTRRRRGLASKVALYGLLLVLSVPFLYPTIWMVFAAFKPVDEIFATPPRLLPTEWTLHGVERIFTVTPFAQQYVNSLYLATVIAIGSIVVGALGGYAFARIRFPGAGKVFLVLMTGMMIPGEVTIIPIFRWVAQLGLMDSHVPLIVVPIFGPGCIVSVFIFRQFFLSLPDELEEAGRLDGLGRFGLFTRIAFPLSGPAVAAVAIMKFLYAFNMYFEPLVFLRSPELFPVGLGLTQYQDNYGEPLYNTQIGATALTVIPVLIVFLFAQRQFVEGLTRSGLKG</sequence>
<evidence type="ECO:0000313" key="9">
    <source>
        <dbReference type="EMBL" id="MBL0887577.1"/>
    </source>
</evidence>
<dbReference type="PANTHER" id="PTHR43744">
    <property type="entry name" value="ABC TRANSPORTER PERMEASE PROTEIN MG189-RELATED-RELATED"/>
    <property type="match status" value="1"/>
</dbReference>
<feature type="transmembrane region" description="Helical" evidence="7">
    <location>
        <begin position="171"/>
        <end position="191"/>
    </location>
</feature>
<keyword evidence="3" id="KW-1003">Cell membrane</keyword>
<evidence type="ECO:0000256" key="1">
    <source>
        <dbReference type="ARBA" id="ARBA00004651"/>
    </source>
</evidence>
<feature type="domain" description="ABC transmembrane type-1" evidence="8">
    <location>
        <begin position="99"/>
        <end position="292"/>
    </location>
</feature>
<dbReference type="PANTHER" id="PTHR43744:SF12">
    <property type="entry name" value="ABC TRANSPORTER PERMEASE PROTEIN MG189-RELATED"/>
    <property type="match status" value="1"/>
</dbReference>
<dbReference type="Pfam" id="PF00528">
    <property type="entry name" value="BPD_transp_1"/>
    <property type="match status" value="1"/>
</dbReference>
<proteinExistence type="inferred from homology"/>
<evidence type="ECO:0000256" key="5">
    <source>
        <dbReference type="ARBA" id="ARBA00022989"/>
    </source>
</evidence>
<feature type="transmembrane region" description="Helical" evidence="7">
    <location>
        <begin position="275"/>
        <end position="292"/>
    </location>
</feature>
<dbReference type="RefSeq" id="WP_201848822.1">
    <property type="nucleotide sequence ID" value="NZ_JABBYC010000031.1"/>
</dbReference>
<comment type="caution">
    <text evidence="9">The sequence shown here is derived from an EMBL/GenBank/DDBJ whole genome shotgun (WGS) entry which is preliminary data.</text>
</comment>